<dbReference type="PROSITE" id="PS50263">
    <property type="entry name" value="CN_HYDROLASE"/>
    <property type="match status" value="1"/>
</dbReference>
<dbReference type="Pfam" id="PF00795">
    <property type="entry name" value="CN_hydrolase"/>
    <property type="match status" value="1"/>
</dbReference>
<comment type="caution">
    <text evidence="3">The sequence shown here is derived from an EMBL/GenBank/DDBJ whole genome shotgun (WGS) entry which is preliminary data.</text>
</comment>
<dbReference type="PANTHER" id="PTHR23090">
    <property type="entry name" value="NH 3 /GLUTAMINE-DEPENDENT NAD + SYNTHETASE"/>
    <property type="match status" value="1"/>
</dbReference>
<keyword evidence="1" id="KW-0436">Ligase</keyword>
<dbReference type="GO" id="GO:0003952">
    <property type="term" value="F:NAD+ synthase (glutamine-hydrolyzing) activity"/>
    <property type="evidence" value="ECO:0007669"/>
    <property type="project" value="InterPro"/>
</dbReference>
<dbReference type="InterPro" id="IPR003010">
    <property type="entry name" value="C-N_Hydrolase"/>
</dbReference>
<dbReference type="AlphaFoldDB" id="X0WJN8"/>
<evidence type="ECO:0000256" key="1">
    <source>
        <dbReference type="ARBA" id="ARBA00022598"/>
    </source>
</evidence>
<gene>
    <name evidence="3" type="ORF">S01H1_68316</name>
</gene>
<dbReference type="InterPro" id="IPR003694">
    <property type="entry name" value="NAD_synthase"/>
</dbReference>
<reference evidence="3" key="1">
    <citation type="journal article" date="2014" name="Front. Microbiol.">
        <title>High frequency of phylogenetically diverse reductive dehalogenase-homologous genes in deep subseafloor sedimentary metagenomes.</title>
        <authorList>
            <person name="Kawai M."/>
            <person name="Futagami T."/>
            <person name="Toyoda A."/>
            <person name="Takaki Y."/>
            <person name="Nishi S."/>
            <person name="Hori S."/>
            <person name="Arai W."/>
            <person name="Tsubouchi T."/>
            <person name="Morono Y."/>
            <person name="Uchiyama I."/>
            <person name="Ito T."/>
            <person name="Fujiyama A."/>
            <person name="Inagaki F."/>
            <person name="Takami H."/>
        </authorList>
    </citation>
    <scope>NUCLEOTIDE SEQUENCE</scope>
    <source>
        <strain evidence="3">Expedition CK06-06</strain>
    </source>
</reference>
<accession>X0WJN8</accession>
<evidence type="ECO:0000259" key="2">
    <source>
        <dbReference type="PROSITE" id="PS50263"/>
    </source>
</evidence>
<dbReference type="EMBL" id="BARS01045302">
    <property type="protein sequence ID" value="GAG31179.1"/>
    <property type="molecule type" value="Genomic_DNA"/>
</dbReference>
<dbReference type="GO" id="GO:0005737">
    <property type="term" value="C:cytoplasm"/>
    <property type="evidence" value="ECO:0007669"/>
    <property type="project" value="InterPro"/>
</dbReference>
<organism evidence="3">
    <name type="scientific">marine sediment metagenome</name>
    <dbReference type="NCBI Taxonomy" id="412755"/>
    <lineage>
        <taxon>unclassified sequences</taxon>
        <taxon>metagenomes</taxon>
        <taxon>ecological metagenomes</taxon>
    </lineage>
</organism>
<dbReference type="GO" id="GO:0004359">
    <property type="term" value="F:glutaminase activity"/>
    <property type="evidence" value="ECO:0007669"/>
    <property type="project" value="InterPro"/>
</dbReference>
<feature type="domain" description="CN hydrolase" evidence="2">
    <location>
        <begin position="1"/>
        <end position="58"/>
    </location>
</feature>
<dbReference type="InterPro" id="IPR036526">
    <property type="entry name" value="C-N_Hydrolase_sf"/>
</dbReference>
<dbReference type="Gene3D" id="3.60.110.10">
    <property type="entry name" value="Carbon-nitrogen hydrolase"/>
    <property type="match status" value="1"/>
</dbReference>
<evidence type="ECO:0000313" key="3">
    <source>
        <dbReference type="EMBL" id="GAG31179.1"/>
    </source>
</evidence>
<name>X0WJN8_9ZZZZ</name>
<dbReference type="GO" id="GO:0009435">
    <property type="term" value="P:NAD+ biosynthetic process"/>
    <property type="evidence" value="ECO:0007669"/>
    <property type="project" value="InterPro"/>
</dbReference>
<proteinExistence type="predicted"/>
<dbReference type="PANTHER" id="PTHR23090:SF9">
    <property type="entry name" value="GLUTAMINE-DEPENDENT NAD(+) SYNTHETASE"/>
    <property type="match status" value="1"/>
</dbReference>
<sequence>MLATRAADNVAMVAFCNLVGGQDELVFDGGSVIFDERGELIARGKQFEEDLVIADLNVESVFRQRLHDPRRRREKLLSQADGDVVRRIELSRTQSRREKPPLPQRKVERLGRSPEIYHALVLGAGDYVHKNGFRQVVIGLSRALILR</sequence>
<dbReference type="SUPFAM" id="SSF56317">
    <property type="entry name" value="Carbon-nitrogen hydrolase"/>
    <property type="match status" value="1"/>
</dbReference>
<protein>
    <recommendedName>
        <fullName evidence="2">CN hydrolase domain-containing protein</fullName>
    </recommendedName>
</protein>